<protein>
    <recommendedName>
        <fullName evidence="3">Porin</fullName>
    </recommendedName>
</protein>
<evidence type="ECO:0000313" key="1">
    <source>
        <dbReference type="EMBL" id="PMP71922.1"/>
    </source>
</evidence>
<dbReference type="EMBL" id="PNIN01000032">
    <property type="protein sequence ID" value="PMP71922.1"/>
    <property type="molecule type" value="Genomic_DNA"/>
</dbReference>
<name>A0A2J6WNE5_9BACT</name>
<accession>A0A2J6WNE5</accession>
<proteinExistence type="predicted"/>
<gene>
    <name evidence="1" type="ORF">C0187_02945</name>
</gene>
<comment type="caution">
    <text evidence="1">The sequence shown here is derived from an EMBL/GenBank/DDBJ whole genome shotgun (WGS) entry which is preliminary data.</text>
</comment>
<feature type="non-terminal residue" evidence="1">
    <location>
        <position position="1"/>
    </location>
</feature>
<organism evidence="1 2">
    <name type="scientific">Calditerrivibrio nitroreducens</name>
    <dbReference type="NCBI Taxonomy" id="477976"/>
    <lineage>
        <taxon>Bacteria</taxon>
        <taxon>Pseudomonadati</taxon>
        <taxon>Deferribacterota</taxon>
        <taxon>Deferribacteres</taxon>
        <taxon>Deferribacterales</taxon>
        <taxon>Calditerrivibrionaceae</taxon>
    </lineage>
</organism>
<evidence type="ECO:0000313" key="2">
    <source>
        <dbReference type="Proteomes" id="UP000242881"/>
    </source>
</evidence>
<sequence length="180" mass="19582">PVKVKAFGGYQMYKRYFNAANAQVNENLSRKDENISAYVLGALVKADMGALFATASGYYGSNTGLMGYQGTQSGLNNTATPGFYNNNLEDSTDFGFAVNAGFKVSDSLILEAGYGYAQADRDGYAKEDAAQSYYVNATVKLAKNFFIVPEISVEDRMKGTSNQDQGKKVFYGAKFQANFL</sequence>
<dbReference type="AlphaFoldDB" id="A0A2J6WNE5"/>
<evidence type="ECO:0008006" key="3">
    <source>
        <dbReference type="Google" id="ProtNLM"/>
    </source>
</evidence>
<dbReference type="SUPFAM" id="SSF56935">
    <property type="entry name" value="Porins"/>
    <property type="match status" value="1"/>
</dbReference>
<reference evidence="1 2" key="1">
    <citation type="submission" date="2018-01" db="EMBL/GenBank/DDBJ databases">
        <title>Metagenomic assembled genomes from two thermal pools in the Uzon Caldera, Kamchatka, Russia.</title>
        <authorList>
            <person name="Wilkins L."/>
            <person name="Ettinger C."/>
        </authorList>
    </citation>
    <scope>NUCLEOTIDE SEQUENCE [LARGE SCALE GENOMIC DNA]</scope>
    <source>
        <strain evidence="1">ZAV-05</strain>
    </source>
</reference>
<dbReference type="Proteomes" id="UP000242881">
    <property type="component" value="Unassembled WGS sequence"/>
</dbReference>